<gene>
    <name evidence="1" type="ORF">CEP54_010843</name>
</gene>
<sequence length="1090" mass="121810">MANSLVNKLVASAASVQNEFSLAAANLNLDFTLIKLEAPKEFRGIDNSLTDVRRENAERGTLHRTARKLGALFDGVPPPAEHLLSAYGKRVSEICERKHIDPKERSRHGIFSQFLGPDLASLWAAATSGTNAIAIHLLASMIAGVFDSAQSIALWLQLIERRKAEIESTIDKERDAVKAMATALATQQEFTRDELAAWDNSARSWISTAHTAMAEQRRAVLLYSDEAGAPVNSSTDPYDSVIRAWKDAMSSMDSLIQGIPQRVRNGAVLLAINSWHLYPDLCILSRGPGVIHQKDPLVLGSGILTVDVERSSEASGSVVWSLPLAYLRYYGEPVLVNRTLSVNSTRISMDQFRYVLLGCVFSTWKGSCGSVLDCINLMARLSDALRSPERSTQDPTKRQSQLLQMKEITARTSWIGQLLMAADDVVSGDDVERETAIKLVNHGRRHPGFICAPESFPPPFFGLCELPSLFFLLNDTEAWIRYLRQLANDLDLSSEHYVIRYRIGYGSNKYEYATIKPVHPEFGASNQSGFIHRPNPSTAQHEARHIRWIPLMTERPTCDCDGACVIGGPAPSRGEKRSHLMRLSRKKKDSDKVCDCHQRGGCSVTCHWDLTKECLAGESRPIKKRMSYIHSRGEICLPVYDMSTGFHRSGKRADFGNGTDFQAALTRLASGEFSIPYKYFRAREVDEMPAHYGTRTFLDLEFYTGNYDTAEIFRVCPMAEHNNTDPLKGLLKGDSEFGDNFITGDIFQKAFQPGQFDHDRLMKWFRASLRDTYPKFVQPLQACAAAVKMYSRLPEATVDSAIVARTSFANARWLSDKARHHGSLRLNLSRPEAFACIAMFDSGRIYDTAYLRNVFAMTYENSIFVASPMMADPYEEPVETEIKRVPGNIGQPGLSFLIPPPEPMIRKSNPEAWTVLSHKPFEGQLEDNFCKTSMHLTLTQYQPGLFGLNHDEHFIDETSALRETLVQVYDSSEWVCDLDILSALSNPLVSRVTCSDQEQHTPSQMIPDTFPQTVVVDNWEELLTPPVDTAVSVVRTSGNWLGRLAAVGVSTRLKRRAVILPKQPCWSCVETHLRGLKPSGDDDLDPVLIL</sequence>
<proteinExistence type="predicted"/>
<dbReference type="AlphaFoldDB" id="A0A428PHR1"/>
<accession>A0A428PHR1</accession>
<keyword evidence="2" id="KW-1185">Reference proteome</keyword>
<dbReference type="Proteomes" id="UP000288168">
    <property type="component" value="Unassembled WGS sequence"/>
</dbReference>
<protein>
    <submittedName>
        <fullName evidence="1">Uncharacterized protein</fullName>
    </submittedName>
</protein>
<name>A0A428PHR1_9HYPO</name>
<dbReference type="OrthoDB" id="5354164at2759"/>
<comment type="caution">
    <text evidence="1">The sequence shown here is derived from an EMBL/GenBank/DDBJ whole genome shotgun (WGS) entry which is preliminary data.</text>
</comment>
<reference evidence="1 2" key="1">
    <citation type="submission" date="2017-06" db="EMBL/GenBank/DDBJ databases">
        <title>Comparative genomic analysis of Ambrosia Fusariam Clade fungi.</title>
        <authorList>
            <person name="Stajich J.E."/>
            <person name="Carrillo J."/>
            <person name="Kijimoto T."/>
            <person name="Eskalen A."/>
            <person name="O'Donnell K."/>
            <person name="Kasson M."/>
        </authorList>
    </citation>
    <scope>NUCLEOTIDE SEQUENCE [LARGE SCALE GENOMIC DNA]</scope>
    <source>
        <strain evidence="1 2">NRRL62584</strain>
    </source>
</reference>
<evidence type="ECO:0000313" key="2">
    <source>
        <dbReference type="Proteomes" id="UP000288168"/>
    </source>
</evidence>
<evidence type="ECO:0000313" key="1">
    <source>
        <dbReference type="EMBL" id="RSL52540.1"/>
    </source>
</evidence>
<dbReference type="EMBL" id="NKCI01000134">
    <property type="protein sequence ID" value="RSL52540.1"/>
    <property type="molecule type" value="Genomic_DNA"/>
</dbReference>
<organism evidence="1 2">
    <name type="scientific">Fusarium duplospermum</name>
    <dbReference type="NCBI Taxonomy" id="1325734"/>
    <lineage>
        <taxon>Eukaryota</taxon>
        <taxon>Fungi</taxon>
        <taxon>Dikarya</taxon>
        <taxon>Ascomycota</taxon>
        <taxon>Pezizomycotina</taxon>
        <taxon>Sordariomycetes</taxon>
        <taxon>Hypocreomycetidae</taxon>
        <taxon>Hypocreales</taxon>
        <taxon>Nectriaceae</taxon>
        <taxon>Fusarium</taxon>
        <taxon>Fusarium solani species complex</taxon>
    </lineage>
</organism>